<protein>
    <submittedName>
        <fullName evidence="2">Uncharacterized protein</fullName>
    </submittedName>
</protein>
<evidence type="ECO:0000313" key="3">
    <source>
        <dbReference type="Proteomes" id="UP000315540"/>
    </source>
</evidence>
<reference evidence="2 3" key="1">
    <citation type="submission" date="2019-06" db="EMBL/GenBank/DDBJ databases">
        <authorList>
            <person name="Meng X."/>
        </authorList>
    </citation>
    <scope>NUCLEOTIDE SEQUENCE [LARGE SCALE GENOMIC DNA]</scope>
    <source>
        <strain evidence="2 3">M625</strain>
    </source>
</reference>
<organism evidence="2 3">
    <name type="scientific">Aquimarina algicola</name>
    <dbReference type="NCBI Taxonomy" id="2589995"/>
    <lineage>
        <taxon>Bacteria</taxon>
        <taxon>Pseudomonadati</taxon>
        <taxon>Bacteroidota</taxon>
        <taxon>Flavobacteriia</taxon>
        <taxon>Flavobacteriales</taxon>
        <taxon>Flavobacteriaceae</taxon>
        <taxon>Aquimarina</taxon>
    </lineage>
</organism>
<dbReference type="AlphaFoldDB" id="A0A504IUJ6"/>
<gene>
    <name evidence="2" type="ORF">FHK87_22340</name>
</gene>
<dbReference type="EMBL" id="VFWZ01000009">
    <property type="protein sequence ID" value="TPN82167.1"/>
    <property type="molecule type" value="Genomic_DNA"/>
</dbReference>
<keyword evidence="3" id="KW-1185">Reference proteome</keyword>
<comment type="caution">
    <text evidence="2">The sequence shown here is derived from an EMBL/GenBank/DDBJ whole genome shotgun (WGS) entry which is preliminary data.</text>
</comment>
<dbReference type="Gene3D" id="3.90.1720.10">
    <property type="entry name" value="endopeptidase domain like (from Nostoc punctiforme)"/>
    <property type="match status" value="1"/>
</dbReference>
<sequence length="209" mass="23688">MNKKLLTIVLAITLITSCQDNQKQNNNEYQDNPESSDESVSNDRIDNNNITKAKIDLDLEKAVNNFITCKKAATERNECRNSITEVIAETYELTEFNDPKLGYVVYDSIRLIVEQSRHWLQLGTISQKTIDQALEHTNRGGLALVIDTSKTYGHVVMIVPGETKKSGSWGMSLPYVLSLSNYKPEKSFSNKQLSYAFQKSDALKIYVRQ</sequence>
<name>A0A504IUJ6_9FLAO</name>
<dbReference type="RefSeq" id="WP_140596982.1">
    <property type="nucleotide sequence ID" value="NZ_VFWZ01000009.1"/>
</dbReference>
<feature type="region of interest" description="Disordered" evidence="1">
    <location>
        <begin position="23"/>
        <end position="45"/>
    </location>
</feature>
<dbReference type="PROSITE" id="PS51257">
    <property type="entry name" value="PROKAR_LIPOPROTEIN"/>
    <property type="match status" value="1"/>
</dbReference>
<evidence type="ECO:0000313" key="2">
    <source>
        <dbReference type="EMBL" id="TPN82167.1"/>
    </source>
</evidence>
<proteinExistence type="predicted"/>
<dbReference type="OrthoDB" id="980854at2"/>
<dbReference type="Proteomes" id="UP000315540">
    <property type="component" value="Unassembled WGS sequence"/>
</dbReference>
<accession>A0A504IUJ6</accession>
<evidence type="ECO:0000256" key="1">
    <source>
        <dbReference type="SAM" id="MobiDB-lite"/>
    </source>
</evidence>
<feature type="compositionally biased region" description="Polar residues" evidence="1">
    <location>
        <begin position="23"/>
        <end position="33"/>
    </location>
</feature>